<dbReference type="Proteomes" id="UP000291343">
    <property type="component" value="Unassembled WGS sequence"/>
</dbReference>
<dbReference type="SUPFAM" id="SSF51338">
    <property type="entry name" value="Composite domain of metallo-dependent hydrolases"/>
    <property type="match status" value="1"/>
</dbReference>
<evidence type="ECO:0000256" key="3">
    <source>
        <dbReference type="ARBA" id="ARBA00018029"/>
    </source>
</evidence>
<reference evidence="13 14" key="1">
    <citation type="journal article" date="2017" name="Gigascience">
        <title>Genome sequence of the small brown planthopper, Laodelphax striatellus.</title>
        <authorList>
            <person name="Zhu J."/>
            <person name="Jiang F."/>
            <person name="Wang X."/>
            <person name="Yang P."/>
            <person name="Bao Y."/>
            <person name="Zhao W."/>
            <person name="Wang W."/>
            <person name="Lu H."/>
            <person name="Wang Q."/>
            <person name="Cui N."/>
            <person name="Li J."/>
            <person name="Chen X."/>
            <person name="Luo L."/>
            <person name="Yu J."/>
            <person name="Kang L."/>
            <person name="Cui F."/>
        </authorList>
    </citation>
    <scope>NUCLEOTIDE SEQUENCE [LARGE SCALE GENOMIC DNA]</scope>
    <source>
        <strain evidence="13">Lst14</strain>
    </source>
</reference>
<comment type="catalytic activity">
    <reaction evidence="7 8">
        <text>N-acetyl-D-glucosamine 6-phosphate + H2O = D-glucosamine 6-phosphate + acetate</text>
        <dbReference type="Rhea" id="RHEA:22936"/>
        <dbReference type="ChEBI" id="CHEBI:15377"/>
        <dbReference type="ChEBI" id="CHEBI:30089"/>
        <dbReference type="ChEBI" id="CHEBI:57513"/>
        <dbReference type="ChEBI" id="CHEBI:58725"/>
        <dbReference type="EC" id="3.5.1.25"/>
    </reaction>
</comment>
<evidence type="ECO:0000256" key="7">
    <source>
        <dbReference type="ARBA" id="ARBA00047647"/>
    </source>
</evidence>
<dbReference type="GO" id="GO:0106279">
    <property type="term" value="P:negative regulation of UDP-N-acetylglucosamine biosynthetic process"/>
    <property type="evidence" value="ECO:0007669"/>
    <property type="project" value="UniProtKB-ARBA"/>
</dbReference>
<evidence type="ECO:0000256" key="9">
    <source>
        <dbReference type="PIRSR" id="PIRSR038994-1"/>
    </source>
</evidence>
<dbReference type="GO" id="GO:0019262">
    <property type="term" value="P:N-acetylneuraminate catabolic process"/>
    <property type="evidence" value="ECO:0007669"/>
    <property type="project" value="UniProtKB-ARBA"/>
</dbReference>
<feature type="active site" description="Proton donor/acceptor" evidence="9">
    <location>
        <position position="287"/>
    </location>
</feature>
<evidence type="ECO:0000256" key="4">
    <source>
        <dbReference type="ARBA" id="ARBA00022723"/>
    </source>
</evidence>
<dbReference type="GO" id="GO:0006046">
    <property type="term" value="P:N-acetylglucosamine catabolic process"/>
    <property type="evidence" value="ECO:0007669"/>
    <property type="project" value="TreeGrafter"/>
</dbReference>
<dbReference type="OrthoDB" id="10264777at2759"/>
<gene>
    <name evidence="13" type="ORF">LSTR_LSTR011777</name>
</gene>
<dbReference type="FunFam" id="3.20.20.140:FF:000023">
    <property type="entry name" value="N-acetylglucosamine-6-phosphate deacetylase"/>
    <property type="match status" value="1"/>
</dbReference>
<feature type="binding site" evidence="11">
    <location>
        <position position="229"/>
    </location>
    <ligand>
        <name>Zn(2+)</name>
        <dbReference type="ChEBI" id="CHEBI:29105"/>
    </ligand>
</feature>
<accession>A0A482XKJ5</accession>
<dbReference type="InParanoid" id="A0A482XKJ5"/>
<feature type="domain" description="Amidohydrolase-related" evidence="12">
    <location>
        <begin position="58"/>
        <end position="394"/>
    </location>
</feature>
<dbReference type="Gene3D" id="2.30.40.10">
    <property type="entry name" value="Urease, subunit C, domain 1"/>
    <property type="match status" value="1"/>
</dbReference>
<protein>
    <recommendedName>
        <fullName evidence="3 8">N-acetylglucosamine-6-phosphate deacetylase</fullName>
        <ecNumber evidence="2 8">3.5.1.25</ecNumber>
    </recommendedName>
</protein>
<dbReference type="InterPro" id="IPR006680">
    <property type="entry name" value="Amidohydro-rel"/>
</dbReference>
<keyword evidence="4 11" id="KW-0479">Metal-binding</keyword>
<dbReference type="EC" id="3.5.1.25" evidence="2 8"/>
<feature type="binding site" evidence="10">
    <location>
        <position position="149"/>
    </location>
    <ligand>
        <name>substrate</name>
    </ligand>
</feature>
<evidence type="ECO:0000256" key="10">
    <source>
        <dbReference type="PIRSR" id="PIRSR038994-2"/>
    </source>
</evidence>
<evidence type="ECO:0000256" key="6">
    <source>
        <dbReference type="ARBA" id="ARBA00023277"/>
    </source>
</evidence>
<comment type="caution">
    <text evidence="13">The sequence shown here is derived from an EMBL/GenBank/DDBJ whole genome shotgun (WGS) entry which is preliminary data.</text>
</comment>
<sequence>MAAPGLITKFTNCCLLRDHQIIRDDLWVKDGKIIDPMELFYRHKKVYDQVVDCEDALIAPGYIDLQINGGFGCDFSHDIENTEECVSKVAKGILPHGVTSFCPTLVTSGPDVYRKVIPRIKKRPGGEDGATVLGVHCEGPFISPEKKGAHCLSSIKDIDEDSSQALQLIQMYGCLSNIVIVTLAPELPNALNMIEFLAKENIVVSLGHSNANIDISIKGVEKGATFITHLFNAMSAFHHRDPGIVGLLASHYKNVFFGLIADGIHTHPAALRIAHRTHSDGTVVVTDALSALGLPDGIHYLGSKSVEVKNGCAYLAGSDTLCGSITNFAECIRIFKQSTGCSTVEALEAGTLHPAQVLKIENQKGTLNFEADADLIFLNQDLQVLQTWIDGKCVYKRSS</sequence>
<dbReference type="Gene3D" id="3.20.20.140">
    <property type="entry name" value="Metal-dependent hydrolases"/>
    <property type="match status" value="1"/>
</dbReference>
<evidence type="ECO:0000256" key="11">
    <source>
        <dbReference type="PIRSR" id="PIRSR038994-3"/>
    </source>
</evidence>
<comment type="similarity">
    <text evidence="1 8">Belongs to the metallo-dependent hydrolases superfamily. NagA family.</text>
</comment>
<feature type="binding site" evidence="11">
    <location>
        <position position="138"/>
    </location>
    <ligand>
        <name>Zn(2+)</name>
        <dbReference type="ChEBI" id="CHEBI:29105"/>
    </ligand>
</feature>
<dbReference type="InterPro" id="IPR003764">
    <property type="entry name" value="GlcNAc_6-P_deAcase"/>
</dbReference>
<dbReference type="FunCoup" id="A0A482XKJ5">
    <property type="interactions" value="217"/>
</dbReference>
<dbReference type="InterPro" id="IPR032466">
    <property type="entry name" value="Metal_Hydrolase"/>
</dbReference>
<feature type="binding site" evidence="10">
    <location>
        <position position="265"/>
    </location>
    <ligand>
        <name>substrate</name>
    </ligand>
</feature>
<dbReference type="Pfam" id="PF01979">
    <property type="entry name" value="Amidohydro_1"/>
    <property type="match status" value="1"/>
</dbReference>
<dbReference type="InterPro" id="IPR011059">
    <property type="entry name" value="Metal-dep_hydrolase_composite"/>
</dbReference>
<organism evidence="13 14">
    <name type="scientific">Laodelphax striatellus</name>
    <name type="common">Small brown planthopper</name>
    <name type="synonym">Delphax striatella</name>
    <dbReference type="NCBI Taxonomy" id="195883"/>
    <lineage>
        <taxon>Eukaryota</taxon>
        <taxon>Metazoa</taxon>
        <taxon>Ecdysozoa</taxon>
        <taxon>Arthropoda</taxon>
        <taxon>Hexapoda</taxon>
        <taxon>Insecta</taxon>
        <taxon>Pterygota</taxon>
        <taxon>Neoptera</taxon>
        <taxon>Paraneoptera</taxon>
        <taxon>Hemiptera</taxon>
        <taxon>Auchenorrhyncha</taxon>
        <taxon>Fulgoroidea</taxon>
        <taxon>Delphacidae</taxon>
        <taxon>Criomorphinae</taxon>
        <taxon>Laodelphax</taxon>
    </lineage>
</organism>
<evidence type="ECO:0000313" key="13">
    <source>
        <dbReference type="EMBL" id="RZF45818.1"/>
    </source>
</evidence>
<dbReference type="GO" id="GO:0046872">
    <property type="term" value="F:metal ion binding"/>
    <property type="evidence" value="ECO:0007669"/>
    <property type="project" value="UniProtKB-KW"/>
</dbReference>
<dbReference type="PANTHER" id="PTHR11113">
    <property type="entry name" value="N-ACETYLGLUCOSAMINE-6-PHOSPHATE DEACETYLASE"/>
    <property type="match status" value="1"/>
</dbReference>
<feature type="binding site" evidence="10">
    <location>
        <begin position="321"/>
        <end position="323"/>
    </location>
    <ligand>
        <name>substrate</name>
    </ligand>
</feature>
<evidence type="ECO:0000256" key="2">
    <source>
        <dbReference type="ARBA" id="ARBA00011899"/>
    </source>
</evidence>
<keyword evidence="5 8" id="KW-0378">Hydrolase</keyword>
<dbReference type="STRING" id="195883.A0A482XKJ5"/>
<dbReference type="CDD" id="cd00854">
    <property type="entry name" value="NagA"/>
    <property type="match status" value="1"/>
</dbReference>
<dbReference type="GO" id="GO:0008448">
    <property type="term" value="F:N-acetylglucosamine-6-phosphate deacetylase activity"/>
    <property type="evidence" value="ECO:0007669"/>
    <property type="project" value="UniProtKB-UniRule"/>
</dbReference>
<evidence type="ECO:0000256" key="1">
    <source>
        <dbReference type="ARBA" id="ARBA00010716"/>
    </source>
</evidence>
<proteinExistence type="inferred from homology"/>
<feature type="binding site" evidence="10">
    <location>
        <position position="240"/>
    </location>
    <ligand>
        <name>substrate</name>
    </ligand>
</feature>
<dbReference type="PANTHER" id="PTHR11113:SF14">
    <property type="entry name" value="N-ACETYLGLUCOSAMINE-6-PHOSPHATE DEACETYLASE"/>
    <property type="match status" value="1"/>
</dbReference>
<evidence type="ECO:0000256" key="8">
    <source>
        <dbReference type="PIRNR" id="PIRNR038994"/>
    </source>
</evidence>
<evidence type="ECO:0000313" key="14">
    <source>
        <dbReference type="Proteomes" id="UP000291343"/>
    </source>
</evidence>
<feature type="binding site" evidence="11">
    <location>
        <position position="208"/>
    </location>
    <ligand>
        <name>Zn(2+)</name>
        <dbReference type="ChEBI" id="CHEBI:29105"/>
    </ligand>
</feature>
<dbReference type="PIRSF" id="PIRSF038994">
    <property type="entry name" value="NagA"/>
    <property type="match status" value="1"/>
</dbReference>
<keyword evidence="6 8" id="KW-0119">Carbohydrate metabolism</keyword>
<dbReference type="AlphaFoldDB" id="A0A482XKJ5"/>
<evidence type="ECO:0000256" key="5">
    <source>
        <dbReference type="ARBA" id="ARBA00022801"/>
    </source>
</evidence>
<dbReference type="EMBL" id="QKKF02007964">
    <property type="protein sequence ID" value="RZF45818.1"/>
    <property type="molecule type" value="Genomic_DNA"/>
</dbReference>
<evidence type="ECO:0000259" key="12">
    <source>
        <dbReference type="Pfam" id="PF01979"/>
    </source>
</evidence>
<keyword evidence="14" id="KW-1185">Reference proteome</keyword>
<dbReference type="SMR" id="A0A482XKJ5"/>
<comment type="cofactor">
    <cofactor evidence="11">
        <name>a divalent metal cation</name>
        <dbReference type="ChEBI" id="CHEBI:60240"/>
    </cofactor>
    <text evidence="11">Binds 1 divalent metal cation per subunit.</text>
</comment>
<dbReference type="SUPFAM" id="SSF51556">
    <property type="entry name" value="Metallo-dependent hydrolases"/>
    <property type="match status" value="1"/>
</dbReference>
<feature type="binding site" evidence="10">
    <location>
        <begin position="232"/>
        <end position="233"/>
    </location>
    <ligand>
        <name>substrate</name>
    </ligand>
</feature>
<name>A0A482XKJ5_LAOST</name>
<dbReference type="NCBIfam" id="TIGR00221">
    <property type="entry name" value="nagA"/>
    <property type="match status" value="1"/>
</dbReference>